<evidence type="ECO:0000313" key="3">
    <source>
        <dbReference type="Proteomes" id="UP001157186"/>
    </source>
</evidence>
<evidence type="ECO:0000313" key="2">
    <source>
        <dbReference type="EMBL" id="GLX77875.1"/>
    </source>
</evidence>
<gene>
    <name evidence="2" type="ORF">tinsulaeT_12150</name>
</gene>
<protein>
    <recommendedName>
        <fullName evidence="4">MSHA biogenesis protein MshI</fullName>
    </recommendedName>
</protein>
<proteinExistence type="predicted"/>
<dbReference type="Proteomes" id="UP001157186">
    <property type="component" value="Unassembled WGS sequence"/>
</dbReference>
<sequence>MQKLSINLMQDELLAQQPLWTLARVVGLWGIVALAMMSWAMLTELKLAELTQASSLMTEQKQQSANYQADLEKQVSSNQADPLLQEKLATVKLLLSKKKNLHQQLTNVASTYAAGFSQAMTELSELHHKDISLQQVKIHHDQLMFSGLARQPNAVPVWLAKFERATFLSGQSFSHFRLAEADNNMTLFTVSSSAQLVQSGE</sequence>
<accession>A0ABQ6GTU6</accession>
<dbReference type="InterPro" id="IPR007813">
    <property type="entry name" value="PilN"/>
</dbReference>
<keyword evidence="1" id="KW-0812">Transmembrane</keyword>
<dbReference type="EMBL" id="BSST01000001">
    <property type="protein sequence ID" value="GLX77875.1"/>
    <property type="molecule type" value="Genomic_DNA"/>
</dbReference>
<keyword evidence="1" id="KW-0472">Membrane</keyword>
<keyword evidence="1" id="KW-1133">Transmembrane helix</keyword>
<feature type="transmembrane region" description="Helical" evidence="1">
    <location>
        <begin position="21"/>
        <end position="42"/>
    </location>
</feature>
<evidence type="ECO:0000256" key="1">
    <source>
        <dbReference type="SAM" id="Phobius"/>
    </source>
</evidence>
<dbReference type="Pfam" id="PF05137">
    <property type="entry name" value="PilN"/>
    <property type="match status" value="1"/>
</dbReference>
<name>A0ABQ6GTU6_9GAMM</name>
<organism evidence="2 3">
    <name type="scientific">Thalassotalea insulae</name>
    <dbReference type="NCBI Taxonomy" id="2056778"/>
    <lineage>
        <taxon>Bacteria</taxon>
        <taxon>Pseudomonadati</taxon>
        <taxon>Pseudomonadota</taxon>
        <taxon>Gammaproteobacteria</taxon>
        <taxon>Alteromonadales</taxon>
        <taxon>Colwelliaceae</taxon>
        <taxon>Thalassotalea</taxon>
    </lineage>
</organism>
<dbReference type="RefSeq" id="WP_284243769.1">
    <property type="nucleotide sequence ID" value="NZ_BSST01000001.1"/>
</dbReference>
<keyword evidence="3" id="KW-1185">Reference proteome</keyword>
<comment type="caution">
    <text evidence="2">The sequence shown here is derived from an EMBL/GenBank/DDBJ whole genome shotgun (WGS) entry which is preliminary data.</text>
</comment>
<evidence type="ECO:0008006" key="4">
    <source>
        <dbReference type="Google" id="ProtNLM"/>
    </source>
</evidence>
<reference evidence="2 3" key="1">
    <citation type="submission" date="2023-03" db="EMBL/GenBank/DDBJ databases">
        <title>Draft genome sequence of Thalassotalea insulae KCTC 62186T.</title>
        <authorList>
            <person name="Sawabe T."/>
        </authorList>
    </citation>
    <scope>NUCLEOTIDE SEQUENCE [LARGE SCALE GENOMIC DNA]</scope>
    <source>
        <strain evidence="2 3">KCTC 62186</strain>
    </source>
</reference>